<gene>
    <name evidence="2" type="ORF">TTHERM_00780820</name>
</gene>
<dbReference type="EMBL" id="GG662313">
    <property type="protein sequence ID" value="EAS05993.1"/>
    <property type="molecule type" value="Genomic_DNA"/>
</dbReference>
<dbReference type="RefSeq" id="XP_001026238.1">
    <property type="nucleotide sequence ID" value="XM_001026238.1"/>
</dbReference>
<keyword evidence="3" id="KW-1185">Reference proteome</keyword>
<dbReference type="KEGG" id="tet:TTHERM_00780820"/>
<protein>
    <submittedName>
        <fullName evidence="2">Uncharacterized protein</fullName>
    </submittedName>
</protein>
<evidence type="ECO:0000313" key="3">
    <source>
        <dbReference type="Proteomes" id="UP000009168"/>
    </source>
</evidence>
<accession>I7MMM8</accession>
<dbReference type="Proteomes" id="UP000009168">
    <property type="component" value="Unassembled WGS sequence"/>
</dbReference>
<dbReference type="InParanoid" id="I7MMM8"/>
<evidence type="ECO:0000256" key="1">
    <source>
        <dbReference type="SAM" id="MobiDB-lite"/>
    </source>
</evidence>
<evidence type="ECO:0000313" key="2">
    <source>
        <dbReference type="EMBL" id="EAS05993.1"/>
    </source>
</evidence>
<dbReference type="AlphaFoldDB" id="I7MMM8"/>
<dbReference type="Gene3D" id="1.10.472.10">
    <property type="entry name" value="Cyclin-like"/>
    <property type="match status" value="1"/>
</dbReference>
<name>I7MMM8_TETTS</name>
<dbReference type="GeneID" id="7830749"/>
<organism evidence="2 3">
    <name type="scientific">Tetrahymena thermophila (strain SB210)</name>
    <dbReference type="NCBI Taxonomy" id="312017"/>
    <lineage>
        <taxon>Eukaryota</taxon>
        <taxon>Sar</taxon>
        <taxon>Alveolata</taxon>
        <taxon>Ciliophora</taxon>
        <taxon>Intramacronucleata</taxon>
        <taxon>Oligohymenophorea</taxon>
        <taxon>Hymenostomatida</taxon>
        <taxon>Tetrahymenina</taxon>
        <taxon>Tetrahymenidae</taxon>
        <taxon>Tetrahymena</taxon>
    </lineage>
</organism>
<proteinExistence type="predicted"/>
<feature type="region of interest" description="Disordered" evidence="1">
    <location>
        <begin position="473"/>
        <end position="559"/>
    </location>
</feature>
<dbReference type="HOGENOM" id="CLU_487925_0_0_1"/>
<feature type="compositionally biased region" description="Low complexity" evidence="1">
    <location>
        <begin position="473"/>
        <end position="524"/>
    </location>
</feature>
<reference evidence="3" key="1">
    <citation type="journal article" date="2006" name="PLoS Biol.">
        <title>Macronuclear genome sequence of the ciliate Tetrahymena thermophila, a model eukaryote.</title>
        <authorList>
            <person name="Eisen J.A."/>
            <person name="Coyne R.S."/>
            <person name="Wu M."/>
            <person name="Wu D."/>
            <person name="Thiagarajan M."/>
            <person name="Wortman J.R."/>
            <person name="Badger J.H."/>
            <person name="Ren Q."/>
            <person name="Amedeo P."/>
            <person name="Jones K.M."/>
            <person name="Tallon L.J."/>
            <person name="Delcher A.L."/>
            <person name="Salzberg S.L."/>
            <person name="Silva J.C."/>
            <person name="Haas B.J."/>
            <person name="Majoros W.H."/>
            <person name="Farzad M."/>
            <person name="Carlton J.M."/>
            <person name="Smith R.K. Jr."/>
            <person name="Garg J."/>
            <person name="Pearlman R.E."/>
            <person name="Karrer K.M."/>
            <person name="Sun L."/>
            <person name="Manning G."/>
            <person name="Elde N.C."/>
            <person name="Turkewitz A.P."/>
            <person name="Asai D.J."/>
            <person name="Wilkes D.E."/>
            <person name="Wang Y."/>
            <person name="Cai H."/>
            <person name="Collins K."/>
            <person name="Stewart B.A."/>
            <person name="Lee S.R."/>
            <person name="Wilamowska K."/>
            <person name="Weinberg Z."/>
            <person name="Ruzzo W.L."/>
            <person name="Wloga D."/>
            <person name="Gaertig J."/>
            <person name="Frankel J."/>
            <person name="Tsao C.-C."/>
            <person name="Gorovsky M.A."/>
            <person name="Keeling P.J."/>
            <person name="Waller R.F."/>
            <person name="Patron N.J."/>
            <person name="Cherry J.M."/>
            <person name="Stover N.A."/>
            <person name="Krieger C.J."/>
            <person name="del Toro C."/>
            <person name="Ryder H.F."/>
            <person name="Williamson S.C."/>
            <person name="Barbeau R.A."/>
            <person name="Hamilton E.P."/>
            <person name="Orias E."/>
        </authorList>
    </citation>
    <scope>NUCLEOTIDE SEQUENCE [LARGE SCALE GENOMIC DNA]</scope>
    <source>
        <strain evidence="3">SB210</strain>
    </source>
</reference>
<sequence>MILGQNSKIILNTSSLVNTTIYNNQIVCPRGCRGYNVVQEGSTSCSSCGLVLKQEDLVPESFGGIGFDFQSNKRQENAYGSSSSNGINQENRQREISKQISEFCTQYTLNLNEREEVSQIVEGMLGIMDAKKKKCRSLKSLVAACFYEFNKKLHKSIPINQMCKHFMIKQRKLLKYTKKLSKYQIQIKSESITHSERIRNEWDEVMNTVTDKIKCFLLTGNSSSIYNSTYKPEVNNFAFGQGLNLLGQEQNSNEITTCNIAYKQQIKDIEQNQTTKKIEMIKQKIKALYNCEYLSVTRMGKHPTNYICTLMYVILKSMNIEFKNNKFCDQVGIKYSTLSREKKEIMQYLCNSLLISPPITPIPPRIQSVLTQLNQLSASKQESPSFTNKLSGDFIAYTLEHVISINNNMQNEDENHSTSSTPVEVNQINQTTFCDSLLLQAINDKNSMGLIDSVIVTPDTQINKSKRINLDDSFSFESCPSSQQQSPIRRQAQATSLNQLTSSSSSSSDSSCSGSRNNTSSPSSVGNSEDENEDAKASISSAVANAKKQPNPKIEHYKQ</sequence>
<dbReference type="CDD" id="cd00043">
    <property type="entry name" value="CYCLIN_SF"/>
    <property type="match status" value="1"/>
</dbReference>